<name>A0A0F8XIZ5_9ZZZZ</name>
<evidence type="ECO:0000313" key="1">
    <source>
        <dbReference type="EMBL" id="KKK61055.1"/>
    </source>
</evidence>
<dbReference type="AlphaFoldDB" id="A0A0F8XIZ5"/>
<organism evidence="1">
    <name type="scientific">marine sediment metagenome</name>
    <dbReference type="NCBI Taxonomy" id="412755"/>
    <lineage>
        <taxon>unclassified sequences</taxon>
        <taxon>metagenomes</taxon>
        <taxon>ecological metagenomes</taxon>
    </lineage>
</organism>
<proteinExistence type="predicted"/>
<dbReference type="EMBL" id="LAZR01062662">
    <property type="protein sequence ID" value="KKK61055.1"/>
    <property type="molecule type" value="Genomic_DNA"/>
</dbReference>
<gene>
    <name evidence="1" type="ORF">LCGC14_3018150</name>
</gene>
<reference evidence="1" key="1">
    <citation type="journal article" date="2015" name="Nature">
        <title>Complex archaea that bridge the gap between prokaryotes and eukaryotes.</title>
        <authorList>
            <person name="Spang A."/>
            <person name="Saw J.H."/>
            <person name="Jorgensen S.L."/>
            <person name="Zaremba-Niedzwiedzka K."/>
            <person name="Martijn J."/>
            <person name="Lind A.E."/>
            <person name="van Eijk R."/>
            <person name="Schleper C."/>
            <person name="Guy L."/>
            <person name="Ettema T.J."/>
        </authorList>
    </citation>
    <scope>NUCLEOTIDE SEQUENCE</scope>
</reference>
<dbReference type="Pfam" id="PF08843">
    <property type="entry name" value="AbiEii"/>
    <property type="match status" value="1"/>
</dbReference>
<sequence>VIQNVRRALEAEAYNVQLKINEGKTVKSSFIRFPGLPYELGLSPHQSEVLAVKIELDTNPPTGGTATTTIIRRNILLNLFHHDKQSLLAGKLHAILSRSYTKGRDIYDLFWYLSEPAWPEPNLIFLNHALRQTQWKGPEVTKENWASLFIDQVKTISWSKVVEDVRPFIERASDLELLTKENIINLLKSR</sequence>
<protein>
    <recommendedName>
        <fullName evidence="2">Nucleotidyl transferase AbiEii/AbiGii toxin family protein</fullName>
    </recommendedName>
</protein>
<feature type="non-terminal residue" evidence="1">
    <location>
        <position position="1"/>
    </location>
</feature>
<accession>A0A0F8XIZ5</accession>
<evidence type="ECO:0008006" key="2">
    <source>
        <dbReference type="Google" id="ProtNLM"/>
    </source>
</evidence>
<dbReference type="InterPro" id="IPR014942">
    <property type="entry name" value="AbiEii"/>
</dbReference>
<comment type="caution">
    <text evidence="1">The sequence shown here is derived from an EMBL/GenBank/DDBJ whole genome shotgun (WGS) entry which is preliminary data.</text>
</comment>